<comment type="caution">
    <text evidence="13">The sequence shown here is derived from an EMBL/GenBank/DDBJ whole genome shotgun (WGS) entry which is preliminary data.</text>
</comment>
<evidence type="ECO:0000256" key="6">
    <source>
        <dbReference type="ARBA" id="ARBA00022695"/>
    </source>
</evidence>
<evidence type="ECO:0000313" key="14">
    <source>
        <dbReference type="Proteomes" id="UP000316495"/>
    </source>
</evidence>
<dbReference type="Pfam" id="PF01000">
    <property type="entry name" value="RNA_pol_A_bac"/>
    <property type="match status" value="1"/>
</dbReference>
<name>A0A554LR16_9BACT</name>
<keyword evidence="6 11" id="KW-0548">Nucleotidyltransferase</keyword>
<dbReference type="Gene3D" id="1.10.150.20">
    <property type="entry name" value="5' to 3' exonuclease, C-terminal subdomain"/>
    <property type="match status" value="1"/>
</dbReference>
<keyword evidence="5 11" id="KW-0808">Transferase</keyword>
<dbReference type="GO" id="GO:0005737">
    <property type="term" value="C:cytoplasm"/>
    <property type="evidence" value="ECO:0007669"/>
    <property type="project" value="UniProtKB-ARBA"/>
</dbReference>
<dbReference type="InterPro" id="IPR036643">
    <property type="entry name" value="RNApol_insert_sf"/>
</dbReference>
<dbReference type="Gene3D" id="2.170.120.12">
    <property type="entry name" value="DNA-directed RNA polymerase, insert domain"/>
    <property type="match status" value="1"/>
</dbReference>
<evidence type="ECO:0000313" key="13">
    <source>
        <dbReference type="EMBL" id="TSC95305.1"/>
    </source>
</evidence>
<accession>A0A554LR16</accession>
<evidence type="ECO:0000256" key="2">
    <source>
        <dbReference type="ARBA" id="ARBA00012418"/>
    </source>
</evidence>
<dbReference type="GO" id="GO:0006351">
    <property type="term" value="P:DNA-templated transcription"/>
    <property type="evidence" value="ECO:0007669"/>
    <property type="project" value="UniProtKB-UniRule"/>
</dbReference>
<dbReference type="HAMAP" id="MF_00059">
    <property type="entry name" value="RNApol_bact_RpoA"/>
    <property type="match status" value="1"/>
</dbReference>
<organism evidence="13 14">
    <name type="scientific">Candidatus Berkelbacteria bacterium Athens1014_28</name>
    <dbReference type="NCBI Taxonomy" id="2017145"/>
    <lineage>
        <taxon>Bacteria</taxon>
        <taxon>Candidatus Berkelbacteria</taxon>
    </lineage>
</organism>
<keyword evidence="4 11" id="KW-0240">DNA-directed RNA polymerase</keyword>
<evidence type="ECO:0000256" key="3">
    <source>
        <dbReference type="ARBA" id="ARBA00015972"/>
    </source>
</evidence>
<evidence type="ECO:0000256" key="1">
    <source>
        <dbReference type="ARBA" id="ARBA00007123"/>
    </source>
</evidence>
<evidence type="ECO:0000256" key="8">
    <source>
        <dbReference type="ARBA" id="ARBA00032524"/>
    </source>
</evidence>
<dbReference type="GO" id="GO:0000428">
    <property type="term" value="C:DNA-directed RNA polymerase complex"/>
    <property type="evidence" value="ECO:0007669"/>
    <property type="project" value="UniProtKB-KW"/>
</dbReference>
<keyword evidence="7 11" id="KW-0804">Transcription</keyword>
<evidence type="ECO:0000256" key="7">
    <source>
        <dbReference type="ARBA" id="ARBA00023163"/>
    </source>
</evidence>
<comment type="domain">
    <text evidence="11">The N-terminal domain is essential for RNAP assembly and basal transcription, whereas the C-terminal domain is involved in interaction with transcriptional regulators and with upstream promoter elements.</text>
</comment>
<evidence type="ECO:0000256" key="9">
    <source>
        <dbReference type="ARBA" id="ARBA00033070"/>
    </source>
</evidence>
<dbReference type="InterPro" id="IPR011773">
    <property type="entry name" value="DNA-dir_RpoA"/>
</dbReference>
<dbReference type="GO" id="GO:0046983">
    <property type="term" value="F:protein dimerization activity"/>
    <property type="evidence" value="ECO:0007669"/>
    <property type="project" value="InterPro"/>
</dbReference>
<dbReference type="SUPFAM" id="SSF56553">
    <property type="entry name" value="Insert subdomain of RNA polymerase alpha subunit"/>
    <property type="match status" value="1"/>
</dbReference>
<dbReference type="Proteomes" id="UP000316495">
    <property type="component" value="Unassembled WGS sequence"/>
</dbReference>
<dbReference type="EC" id="2.7.7.6" evidence="2 11"/>
<feature type="region of interest" description="Alpha N-terminal domain (alpha-NTD)" evidence="11">
    <location>
        <begin position="1"/>
        <end position="232"/>
    </location>
</feature>
<evidence type="ECO:0000256" key="11">
    <source>
        <dbReference type="HAMAP-Rule" id="MF_00059"/>
    </source>
</evidence>
<sequence>MINENEIPKVIEDKISDNCSKFVIEPLYPGYGSTIGNALRRVLLSSLSGVAITYVKLDEVTHEFSTIPHVKEDMMEIIMNLRQIVFKSQTKEPVTIELTAKGAKNITAADFKPNSKIEILNPDQKIATLDNKATFNLEVTIENGRGFQPSEDKSVDNLSIGKIAIDSVFSPVKLVNFHIDRARVGKMTNYDKIELEIRTNGTVTPKEALTFAGKILVEYFSFIGSGKSYDFNSEPEISELIGTNTQSSQIEDISCIDPKTKIEEINLSARTVNSLVNSGIRTIAGLKRLSDLKISEIKGLGKKGFLEIKELLGR</sequence>
<evidence type="ECO:0000259" key="12">
    <source>
        <dbReference type="SMART" id="SM00662"/>
    </source>
</evidence>
<evidence type="ECO:0000256" key="10">
    <source>
        <dbReference type="ARBA" id="ARBA00048552"/>
    </source>
</evidence>
<dbReference type="GO" id="GO:0003677">
    <property type="term" value="F:DNA binding"/>
    <property type="evidence" value="ECO:0007669"/>
    <property type="project" value="UniProtKB-UniRule"/>
</dbReference>
<dbReference type="Pfam" id="PF03118">
    <property type="entry name" value="RNA_pol_A_CTD"/>
    <property type="match status" value="1"/>
</dbReference>
<comment type="subunit">
    <text evidence="11">Homodimer. The RNAP catalytic core consists of 2 alpha, 1 beta, 1 beta' and 1 omega subunit. When a sigma factor is associated with the core the holoenzyme is formed, which can initiate transcription.</text>
</comment>
<comment type="function">
    <text evidence="11">DNA-dependent RNA polymerase catalyzes the transcription of DNA into RNA using the four ribonucleoside triphosphates as substrates.</text>
</comment>
<dbReference type="NCBIfam" id="NF003519">
    <property type="entry name" value="PRK05182.2-5"/>
    <property type="match status" value="1"/>
</dbReference>
<dbReference type="FunFam" id="2.170.120.12:FF:000001">
    <property type="entry name" value="DNA-directed RNA polymerase subunit alpha"/>
    <property type="match status" value="1"/>
</dbReference>
<comment type="similarity">
    <text evidence="1 11">Belongs to the RNA polymerase alpha chain family.</text>
</comment>
<evidence type="ECO:0000256" key="4">
    <source>
        <dbReference type="ARBA" id="ARBA00022478"/>
    </source>
</evidence>
<dbReference type="SUPFAM" id="SSF47789">
    <property type="entry name" value="C-terminal domain of RNA polymerase alpha subunit"/>
    <property type="match status" value="1"/>
</dbReference>
<dbReference type="EMBL" id="VMGN01000001">
    <property type="protein sequence ID" value="TSC95305.1"/>
    <property type="molecule type" value="Genomic_DNA"/>
</dbReference>
<dbReference type="NCBIfam" id="TIGR02027">
    <property type="entry name" value="rpoA"/>
    <property type="match status" value="1"/>
</dbReference>
<feature type="region of interest" description="Alpha C-terminal domain (alpha-CTD)" evidence="11">
    <location>
        <begin position="256"/>
        <end position="314"/>
    </location>
</feature>
<dbReference type="InterPro" id="IPR011263">
    <property type="entry name" value="DNA-dir_RNA_pol_RpoA/D/Rpb3"/>
</dbReference>
<reference evidence="13 14" key="1">
    <citation type="submission" date="2017-07" db="EMBL/GenBank/DDBJ databases">
        <title>Mechanisms for carbon and nitrogen cycling indicate functional differentiation within the Candidate Phyla Radiation.</title>
        <authorList>
            <person name="Danczak R.E."/>
            <person name="Johnston M.D."/>
            <person name="Kenah C."/>
            <person name="Slattery M."/>
            <person name="Wrighton K.C."/>
            <person name="Wilkins M.J."/>
        </authorList>
    </citation>
    <scope>NUCLEOTIDE SEQUENCE [LARGE SCALE GENOMIC DNA]</scope>
    <source>
        <strain evidence="13">Athens1014_28</strain>
    </source>
</reference>
<evidence type="ECO:0000256" key="5">
    <source>
        <dbReference type="ARBA" id="ARBA00022679"/>
    </source>
</evidence>
<dbReference type="SMART" id="SM00662">
    <property type="entry name" value="RPOLD"/>
    <property type="match status" value="1"/>
</dbReference>
<dbReference type="CDD" id="cd06928">
    <property type="entry name" value="RNAP_alpha_NTD"/>
    <property type="match status" value="1"/>
</dbReference>
<dbReference type="AlphaFoldDB" id="A0A554LR16"/>
<dbReference type="InterPro" id="IPR036603">
    <property type="entry name" value="RBP11-like"/>
</dbReference>
<dbReference type="InterPro" id="IPR011260">
    <property type="entry name" value="RNAP_asu_C"/>
</dbReference>
<dbReference type="Pfam" id="PF01193">
    <property type="entry name" value="RNA_pol_L"/>
    <property type="match status" value="1"/>
</dbReference>
<dbReference type="Gene3D" id="3.30.1360.10">
    <property type="entry name" value="RNA polymerase, RBP11-like subunit"/>
    <property type="match status" value="1"/>
</dbReference>
<protein>
    <recommendedName>
        <fullName evidence="3 11">DNA-directed RNA polymerase subunit alpha</fullName>
        <shortName evidence="11">RNAP subunit alpha</shortName>
        <ecNumber evidence="2 11">2.7.7.6</ecNumber>
    </recommendedName>
    <alternativeName>
        <fullName evidence="9 11">RNA polymerase subunit alpha</fullName>
    </alternativeName>
    <alternativeName>
        <fullName evidence="8 11">Transcriptase subunit alpha</fullName>
    </alternativeName>
</protein>
<feature type="domain" description="DNA-directed RNA polymerase RpoA/D/Rpb3-type" evidence="12">
    <location>
        <begin position="19"/>
        <end position="226"/>
    </location>
</feature>
<comment type="catalytic activity">
    <reaction evidence="10 11">
        <text>RNA(n) + a ribonucleoside 5'-triphosphate = RNA(n+1) + diphosphate</text>
        <dbReference type="Rhea" id="RHEA:21248"/>
        <dbReference type="Rhea" id="RHEA-COMP:14527"/>
        <dbReference type="Rhea" id="RHEA-COMP:17342"/>
        <dbReference type="ChEBI" id="CHEBI:33019"/>
        <dbReference type="ChEBI" id="CHEBI:61557"/>
        <dbReference type="ChEBI" id="CHEBI:140395"/>
        <dbReference type="EC" id="2.7.7.6"/>
    </reaction>
</comment>
<gene>
    <name evidence="11" type="primary">rpoA</name>
    <name evidence="13" type="ORF">Athens101428_33</name>
</gene>
<dbReference type="GO" id="GO:0003899">
    <property type="term" value="F:DNA-directed RNA polymerase activity"/>
    <property type="evidence" value="ECO:0007669"/>
    <property type="project" value="UniProtKB-UniRule"/>
</dbReference>
<proteinExistence type="inferred from homology"/>
<dbReference type="SUPFAM" id="SSF55257">
    <property type="entry name" value="RBP11-like subunits of RNA polymerase"/>
    <property type="match status" value="1"/>
</dbReference>
<dbReference type="InterPro" id="IPR011262">
    <property type="entry name" value="DNA-dir_RNA_pol_insert"/>
</dbReference>